<evidence type="ECO:0000313" key="1">
    <source>
        <dbReference type="EMBL" id="KKK13207.1"/>
    </source>
</evidence>
<protein>
    <recommendedName>
        <fullName evidence="3">67 kDa myosin-cross-reactive antigen family protein</fullName>
    </recommendedName>
</protein>
<name>A0A0F8WPM7_9EURO</name>
<proteinExistence type="predicted"/>
<keyword evidence="2" id="KW-1185">Reference proteome</keyword>
<dbReference type="SUPFAM" id="SSF51905">
    <property type="entry name" value="FAD/NAD(P)-binding domain"/>
    <property type="match status" value="1"/>
</dbReference>
<dbReference type="Gene3D" id="3.50.50.60">
    <property type="entry name" value="FAD/NAD(P)-binding domain"/>
    <property type="match status" value="2"/>
</dbReference>
<dbReference type="GO" id="GO:0006631">
    <property type="term" value="P:fatty acid metabolic process"/>
    <property type="evidence" value="ECO:0007669"/>
    <property type="project" value="InterPro"/>
</dbReference>
<organism evidence="1 2">
    <name type="scientific">Aspergillus rambellii</name>
    <dbReference type="NCBI Taxonomy" id="308745"/>
    <lineage>
        <taxon>Eukaryota</taxon>
        <taxon>Fungi</taxon>
        <taxon>Dikarya</taxon>
        <taxon>Ascomycota</taxon>
        <taxon>Pezizomycotina</taxon>
        <taxon>Eurotiomycetes</taxon>
        <taxon>Eurotiomycetidae</taxon>
        <taxon>Eurotiales</taxon>
        <taxon>Aspergillaceae</taxon>
        <taxon>Aspergillus</taxon>
        <taxon>Aspergillus subgen. Nidulantes</taxon>
    </lineage>
</organism>
<dbReference type="GO" id="GO:0050151">
    <property type="term" value="F:oleate hydratase activity"/>
    <property type="evidence" value="ECO:0007669"/>
    <property type="project" value="InterPro"/>
</dbReference>
<dbReference type="PANTHER" id="PTHR37417">
    <property type="entry name" value="67 KDA MYOSIN-CROSS-REACTIVE ANTIGEN FAMILY PROTEIN (AFU_ORTHOLOGUE AFUA_5G09970)"/>
    <property type="match status" value="1"/>
</dbReference>
<dbReference type="SMR" id="A0A0F8WPM7"/>
<reference evidence="1 2" key="1">
    <citation type="submission" date="2015-02" db="EMBL/GenBank/DDBJ databases">
        <title>Draft Genome Sequences of Two Closely-Related Aflatoxigenic Aspergillus Species Obtained from the Cote d'Ivoire.</title>
        <authorList>
            <person name="Moore G.G."/>
            <person name="Beltz S.B."/>
            <person name="Mack B.M."/>
        </authorList>
    </citation>
    <scope>NUCLEOTIDE SEQUENCE [LARGE SCALE GENOMIC DNA]</scope>
    <source>
        <strain evidence="1 2">SRRC1468</strain>
    </source>
</reference>
<dbReference type="InterPro" id="IPR036188">
    <property type="entry name" value="FAD/NAD-bd_sf"/>
</dbReference>
<dbReference type="Proteomes" id="UP000034291">
    <property type="component" value="Unassembled WGS sequence"/>
</dbReference>
<dbReference type="InterPro" id="IPR010354">
    <property type="entry name" value="Oleate_hydratase"/>
</dbReference>
<accession>A0A0F8WPM7</accession>
<dbReference type="Gene3D" id="3.30.9.80">
    <property type="match status" value="1"/>
</dbReference>
<sequence length="555" mass="62013">MSIRQPDRLDAWILGSGIASLTAAVHLLQEAQVPPSRIHIVETLGAPGGTTTSFGDAEHGYDYRGGVRPQFNDICMDALLSLVPSKSNPKQTLRDDILQHAESHEAKGHTKPAQTRFVERKPDGISRVDAKKATLGLRDRIDLFMLASKTEKALGRAHIRDFFNESFFHSGYWLTLATTFGFKPSHSAAEFSRYLHRFNNLHDLQRLHPLDAGKYNVHESIINPIVEFLHSKGVDFHFNTTVCDVIFAYDKDTREPSFVTAIRTAPAHERSTSIPSAKEKTIFLKDDDFVMVNLGSIYSSILHGDNTHPPPCLEHIQSTLTPDTEDNPIDTELDENWLLWLELSTKHSKFGNAYNFCTRLHDSRIESFTITLHSPEFFTRLTEATGNAPGPTNILTLRDSSWLITLRIPSQPVFPDQPDSVQVCCGYALFPEKNGDYLAKPMLNCSGQEILSEILHHLQFPIEPITSKSITIPCIQPRAAATLLPRVPENRPHIIPPGVANMAMIGPFVNIPDEVVVTADYSVRGAQMAVRHLMKVDRLLKKSKRTSAINLLGLL</sequence>
<dbReference type="EMBL" id="JZBS01003859">
    <property type="protein sequence ID" value="KKK13207.1"/>
    <property type="molecule type" value="Genomic_DNA"/>
</dbReference>
<dbReference type="OrthoDB" id="545169at2759"/>
<dbReference type="PANTHER" id="PTHR37417:SF2">
    <property type="entry name" value="67 KDA MYOSIN-CROSS-REACTIVE ANTIGEN FAMILY PROTEIN (AFU_ORTHOLOGUE AFUA_5G09970)"/>
    <property type="match status" value="1"/>
</dbReference>
<gene>
    <name evidence="1" type="ORF">ARAM_000543</name>
</gene>
<evidence type="ECO:0008006" key="3">
    <source>
        <dbReference type="Google" id="ProtNLM"/>
    </source>
</evidence>
<comment type="caution">
    <text evidence="1">The sequence shown here is derived from an EMBL/GenBank/DDBJ whole genome shotgun (WGS) entry which is preliminary data.</text>
</comment>
<dbReference type="Pfam" id="PF06100">
    <property type="entry name" value="MCRA"/>
    <property type="match status" value="1"/>
</dbReference>
<dbReference type="GO" id="GO:0071949">
    <property type="term" value="F:FAD binding"/>
    <property type="evidence" value="ECO:0007669"/>
    <property type="project" value="InterPro"/>
</dbReference>
<dbReference type="AlphaFoldDB" id="A0A0F8WPM7"/>
<evidence type="ECO:0000313" key="2">
    <source>
        <dbReference type="Proteomes" id="UP000034291"/>
    </source>
</evidence>